<gene>
    <name evidence="2" type="ORF">LTR82_010092</name>
</gene>
<evidence type="ECO:0000256" key="1">
    <source>
        <dbReference type="SAM" id="MobiDB-lite"/>
    </source>
</evidence>
<dbReference type="Proteomes" id="UP001168146">
    <property type="component" value="Unassembled WGS sequence"/>
</dbReference>
<protein>
    <submittedName>
        <fullName evidence="2">Uncharacterized protein</fullName>
    </submittedName>
</protein>
<proteinExistence type="predicted"/>
<name>A0AAN6FKW1_9PEZI</name>
<dbReference type="AlphaFoldDB" id="A0AAN6FKW1"/>
<organism evidence="2 3">
    <name type="scientific">Friedmanniomyces endolithicus</name>
    <dbReference type="NCBI Taxonomy" id="329885"/>
    <lineage>
        <taxon>Eukaryota</taxon>
        <taxon>Fungi</taxon>
        <taxon>Dikarya</taxon>
        <taxon>Ascomycota</taxon>
        <taxon>Pezizomycotina</taxon>
        <taxon>Dothideomycetes</taxon>
        <taxon>Dothideomycetidae</taxon>
        <taxon>Mycosphaerellales</taxon>
        <taxon>Teratosphaeriaceae</taxon>
        <taxon>Friedmanniomyces</taxon>
    </lineage>
</organism>
<accession>A0AAN6FKW1</accession>
<dbReference type="EMBL" id="JASUXU010000033">
    <property type="protein sequence ID" value="KAK0318992.1"/>
    <property type="molecule type" value="Genomic_DNA"/>
</dbReference>
<feature type="region of interest" description="Disordered" evidence="1">
    <location>
        <begin position="1"/>
        <end position="30"/>
    </location>
</feature>
<evidence type="ECO:0000313" key="2">
    <source>
        <dbReference type="EMBL" id="KAK0318992.1"/>
    </source>
</evidence>
<reference evidence="2" key="1">
    <citation type="submission" date="2021-12" db="EMBL/GenBank/DDBJ databases">
        <title>Black yeast isolated from Biological Soil Crust.</title>
        <authorList>
            <person name="Kurbessoian T."/>
        </authorList>
    </citation>
    <scope>NUCLEOTIDE SEQUENCE</scope>
    <source>
        <strain evidence="2">CCFEE 5208</strain>
    </source>
</reference>
<comment type="caution">
    <text evidence="2">The sequence shown here is derived from an EMBL/GenBank/DDBJ whole genome shotgun (WGS) entry which is preliminary data.</text>
</comment>
<evidence type="ECO:0000313" key="3">
    <source>
        <dbReference type="Proteomes" id="UP001168146"/>
    </source>
</evidence>
<sequence length="64" mass="6892">MHALNSAPNLSIARLSSPMESPRPSPQFDVPHETVAAKPLAQAYDGSRLLAAYPPTPIQVQLIE</sequence>